<gene>
    <name evidence="1" type="ORF">SDC9_82891</name>
</gene>
<evidence type="ECO:0000313" key="1">
    <source>
        <dbReference type="EMBL" id="MPM36296.1"/>
    </source>
</evidence>
<dbReference type="EMBL" id="VSSQ01007561">
    <property type="protein sequence ID" value="MPM36296.1"/>
    <property type="molecule type" value="Genomic_DNA"/>
</dbReference>
<dbReference type="AlphaFoldDB" id="A0A644Z601"/>
<proteinExistence type="predicted"/>
<protein>
    <submittedName>
        <fullName evidence="1">Uncharacterized protein</fullName>
    </submittedName>
</protein>
<reference evidence="1" key="1">
    <citation type="submission" date="2019-08" db="EMBL/GenBank/DDBJ databases">
        <authorList>
            <person name="Kucharzyk K."/>
            <person name="Murdoch R.W."/>
            <person name="Higgins S."/>
            <person name="Loffler F."/>
        </authorList>
    </citation>
    <scope>NUCLEOTIDE SEQUENCE</scope>
</reference>
<name>A0A644Z601_9ZZZZ</name>
<organism evidence="1">
    <name type="scientific">bioreactor metagenome</name>
    <dbReference type="NCBI Taxonomy" id="1076179"/>
    <lineage>
        <taxon>unclassified sequences</taxon>
        <taxon>metagenomes</taxon>
        <taxon>ecological metagenomes</taxon>
    </lineage>
</organism>
<accession>A0A644Z601</accession>
<comment type="caution">
    <text evidence="1">The sequence shown here is derived from an EMBL/GenBank/DDBJ whole genome shotgun (WGS) entry which is preliminary data.</text>
</comment>
<sequence>MNNMKEVDRILWDISRKDGLKSSRQRFNKNRRNEFLLLKKNNMIDGFGHTTETLVKNYCKLSAHCENLPEQIGIIYQEIDVEFLEHTDLNLKGEMKFKQKTKMNMDYVDAILLA</sequence>